<dbReference type="Gene3D" id="3.40.720.10">
    <property type="entry name" value="Alkaline Phosphatase, subunit A"/>
    <property type="match status" value="1"/>
</dbReference>
<comment type="similarity">
    <text evidence="3">Belongs to the PIGG/PIGN/PIGO family. PIGO subfamily.</text>
</comment>
<keyword evidence="9 11" id="KW-0472">Membrane</keyword>
<dbReference type="PANTHER" id="PTHR23071">
    <property type="entry name" value="PHOSPHATIDYLINOSITOL GLYCAN"/>
    <property type="match status" value="1"/>
</dbReference>
<keyword evidence="4" id="KW-0337">GPI-anchor biosynthesis</keyword>
<dbReference type="InterPro" id="IPR017850">
    <property type="entry name" value="Alkaline_phosphatase_core_sf"/>
</dbReference>
<dbReference type="SUPFAM" id="SSF53649">
    <property type="entry name" value="Alkaline phosphatase-like"/>
    <property type="match status" value="1"/>
</dbReference>
<dbReference type="InterPro" id="IPR039524">
    <property type="entry name" value="PIGO/GPI13"/>
</dbReference>
<feature type="transmembrane region" description="Helical" evidence="11">
    <location>
        <begin position="595"/>
        <end position="614"/>
    </location>
</feature>
<feature type="transmembrane region" description="Helical" evidence="11">
    <location>
        <begin position="812"/>
        <end position="832"/>
    </location>
</feature>
<evidence type="ECO:0000256" key="10">
    <source>
        <dbReference type="ARBA" id="ARBA00023180"/>
    </source>
</evidence>
<keyword evidence="8 11" id="KW-1133">Transmembrane helix</keyword>
<dbReference type="OrthoDB" id="272139at2759"/>
<evidence type="ECO:0000256" key="11">
    <source>
        <dbReference type="SAM" id="Phobius"/>
    </source>
</evidence>
<gene>
    <name evidence="12" type="ORF">METBISCDRAFT_11835</name>
</gene>
<dbReference type="PANTHER" id="PTHR23071:SF1">
    <property type="entry name" value="GPI ETHANOLAMINE PHOSPHATE TRANSFERASE 3"/>
    <property type="match status" value="1"/>
</dbReference>
<feature type="transmembrane region" description="Helical" evidence="11">
    <location>
        <begin position="28"/>
        <end position="49"/>
    </location>
</feature>
<keyword evidence="10" id="KW-0325">Glycoprotein</keyword>
<accession>A0A4V1J3N0</accession>
<comment type="subcellular location">
    <subcellularLocation>
        <location evidence="1">Endoplasmic reticulum membrane</location>
        <topology evidence="1">Multi-pass membrane protein</topology>
    </subcellularLocation>
</comment>
<dbReference type="InterPro" id="IPR037675">
    <property type="entry name" value="PIG-O_N"/>
</dbReference>
<dbReference type="CDD" id="cd16023">
    <property type="entry name" value="GPI_EPT_3"/>
    <property type="match status" value="1"/>
</dbReference>
<evidence type="ECO:0000256" key="6">
    <source>
        <dbReference type="ARBA" id="ARBA00022692"/>
    </source>
</evidence>
<name>A0A4V1J3N0_9ASCO</name>
<feature type="transmembrane region" description="Helical" evidence="11">
    <location>
        <begin position="692"/>
        <end position="711"/>
    </location>
</feature>
<feature type="transmembrane region" description="Helical" evidence="11">
    <location>
        <begin position="735"/>
        <end position="756"/>
    </location>
</feature>
<evidence type="ECO:0000313" key="12">
    <source>
        <dbReference type="EMBL" id="RKP32629.1"/>
    </source>
</evidence>
<feature type="transmembrane region" description="Helical" evidence="11">
    <location>
        <begin position="954"/>
        <end position="974"/>
    </location>
</feature>
<dbReference type="GO" id="GO:0006506">
    <property type="term" value="P:GPI anchor biosynthetic process"/>
    <property type="evidence" value="ECO:0007669"/>
    <property type="project" value="UniProtKB-UniPathway"/>
</dbReference>
<feature type="transmembrane region" description="Helical" evidence="11">
    <location>
        <begin position="490"/>
        <end position="515"/>
    </location>
</feature>
<dbReference type="InterPro" id="IPR002591">
    <property type="entry name" value="Phosphodiest/P_Trfase"/>
</dbReference>
<dbReference type="Proteomes" id="UP000268321">
    <property type="component" value="Unassembled WGS sequence"/>
</dbReference>
<reference evidence="13" key="1">
    <citation type="journal article" date="2018" name="Nat. Microbiol.">
        <title>Leveraging single-cell genomics to expand the fungal tree of life.</title>
        <authorList>
            <person name="Ahrendt S.R."/>
            <person name="Quandt C.A."/>
            <person name="Ciobanu D."/>
            <person name="Clum A."/>
            <person name="Salamov A."/>
            <person name="Andreopoulos B."/>
            <person name="Cheng J.F."/>
            <person name="Woyke T."/>
            <person name="Pelin A."/>
            <person name="Henrissat B."/>
            <person name="Reynolds N.K."/>
            <person name="Benny G.L."/>
            <person name="Smith M.E."/>
            <person name="James T.Y."/>
            <person name="Grigoriev I.V."/>
        </authorList>
    </citation>
    <scope>NUCLEOTIDE SEQUENCE [LARGE SCALE GENOMIC DNA]</scope>
    <source>
        <strain evidence="13">Baker2002</strain>
    </source>
</reference>
<keyword evidence="5" id="KW-0808">Transferase</keyword>
<feature type="transmembrane region" description="Helical" evidence="11">
    <location>
        <begin position="658"/>
        <end position="680"/>
    </location>
</feature>
<comment type="pathway">
    <text evidence="2">Glycolipid biosynthesis; glycosylphosphatidylinositol-anchor biosynthesis.</text>
</comment>
<dbReference type="GO" id="GO:0005789">
    <property type="term" value="C:endoplasmic reticulum membrane"/>
    <property type="evidence" value="ECO:0007669"/>
    <property type="project" value="UniProtKB-SubCell"/>
</dbReference>
<evidence type="ECO:0000256" key="1">
    <source>
        <dbReference type="ARBA" id="ARBA00004477"/>
    </source>
</evidence>
<dbReference type="AlphaFoldDB" id="A0A4V1J3N0"/>
<protein>
    <submittedName>
        <fullName evidence="12">Uncharacterized protein</fullName>
    </submittedName>
</protein>
<feature type="transmembrane region" description="Helical" evidence="11">
    <location>
        <begin position="452"/>
        <end position="478"/>
    </location>
</feature>
<keyword evidence="6 11" id="KW-0812">Transmembrane</keyword>
<feature type="transmembrane region" description="Helical" evidence="11">
    <location>
        <begin position="911"/>
        <end position="934"/>
    </location>
</feature>
<dbReference type="UniPathway" id="UPA00196"/>
<evidence type="ECO:0000256" key="2">
    <source>
        <dbReference type="ARBA" id="ARBA00004687"/>
    </source>
</evidence>
<organism evidence="12 13">
    <name type="scientific">Metschnikowia bicuspidata</name>
    <dbReference type="NCBI Taxonomy" id="27322"/>
    <lineage>
        <taxon>Eukaryota</taxon>
        <taxon>Fungi</taxon>
        <taxon>Dikarya</taxon>
        <taxon>Ascomycota</taxon>
        <taxon>Saccharomycotina</taxon>
        <taxon>Pichiomycetes</taxon>
        <taxon>Metschnikowiaceae</taxon>
        <taxon>Metschnikowia</taxon>
    </lineage>
</organism>
<keyword evidence="7" id="KW-0256">Endoplasmic reticulum</keyword>
<evidence type="ECO:0000313" key="13">
    <source>
        <dbReference type="Proteomes" id="UP000268321"/>
    </source>
</evidence>
<evidence type="ECO:0000256" key="8">
    <source>
        <dbReference type="ARBA" id="ARBA00022989"/>
    </source>
</evidence>
<evidence type="ECO:0000256" key="4">
    <source>
        <dbReference type="ARBA" id="ARBA00022502"/>
    </source>
</evidence>
<feature type="transmembrane region" description="Helical" evidence="11">
    <location>
        <begin position="986"/>
        <end position="1007"/>
    </location>
</feature>
<keyword evidence="13" id="KW-1185">Reference proteome</keyword>
<evidence type="ECO:0000256" key="5">
    <source>
        <dbReference type="ARBA" id="ARBA00022679"/>
    </source>
</evidence>
<proteinExistence type="inferred from homology"/>
<feature type="transmembrane region" description="Helical" evidence="11">
    <location>
        <begin position="560"/>
        <end position="583"/>
    </location>
</feature>
<dbReference type="Pfam" id="PF01663">
    <property type="entry name" value="Phosphodiest"/>
    <property type="match status" value="1"/>
</dbReference>
<dbReference type="EMBL" id="ML004430">
    <property type="protein sequence ID" value="RKP32629.1"/>
    <property type="molecule type" value="Genomic_DNA"/>
</dbReference>
<feature type="transmembrane region" description="Helical" evidence="11">
    <location>
        <begin position="527"/>
        <end position="553"/>
    </location>
</feature>
<evidence type="ECO:0000256" key="7">
    <source>
        <dbReference type="ARBA" id="ARBA00022824"/>
    </source>
</evidence>
<evidence type="ECO:0000256" key="9">
    <source>
        <dbReference type="ARBA" id="ARBA00023136"/>
    </source>
</evidence>
<dbReference type="GO" id="GO:0051377">
    <property type="term" value="F:mannose-ethanolamine phosphotransferase activity"/>
    <property type="evidence" value="ECO:0007669"/>
    <property type="project" value="InterPro"/>
</dbReference>
<sequence>MDLKATRLPLQQGQARTRLRHQKLKTAFVGYIVVLMFIAVLQFIGVLFFSQGFLLSRQVLPNVAQCVAEDGCRNCMAPRFKKMVMVVVDALRFDFVVPVEEDALSPRANENYHNNFPVLYELAQREPENAVLLKFVANPPTTTLQRLKGLTTGSLPTFIDAGSNFNGDAITEDNWVLQLARHNRTVAVVGDDTWSALFGQHLSPALSRPYDSLNVWDLHTVDNGVVQHMLPLLHPQNASRWDVLVGHMLGVDHAGHRYGPDHHAMRDKLRETNAFVADMARAIDDDTLLVVMGDHGMDRTGNHGGESADELNSTLFLYAKPGTAPFAPKPRAAYDPSNLGVNYRSVDQIDLVPTVSLLLGLPVPFNNLGFPIDEAFGMPDAQLDAAYLTVQQIMRYCNHSREVQGNADVEQRYAAAMAQYDARVARSGASFEAIIAAFRLFQRTFLEHCQGLWARFDVVLMVLGIAVLVLSLTVLVTYSRSIPSVRVLTLSFEFIGLFIAMSLLGLVSSLSIYLVLRPSAVTLKTCILSGCAAGITVGFWAPIMDWFSVLWLAHQIADFFVYNVNIFSSMGLVFVFLHCAIFASNSFVVWEDRLVLWFLCTVGVSCLAAAACCAKPRAQRILGVTHALTFVVLTRVVAEISVCREEQGTSCRATFRTSWWSVALLFALALVVPKTIKAFYRLTGSYHAAAPLWIESGMSFLMVMNALYWTLECVEHNDALQQRVTRWLGLELVKLLKLVLARLVLFIALGLATFSWSCGPLCVRIHIPDAVNDAETSNDVETNDVSPGSDASYGDIALPPPRAAAAILGFENVYGASYFLLVINFAVAVLLVTKPLGAHSVCMLLVQMLSLLELFDLLDLRKNLIAPVTFGLLGYQHFFSTGHQATLSSIQWEVGFMTTQSIVFPFTHLNIVLNTFGLFLLVCVALPLITLWRLPPSTKPITILSQIVTNVTTLMTYQTLTSILSFIFVAHFRRHLMVWKVFAPRFMLSAILLVVFNVSLTAVTMGFSTRRLVTQVNRIFGR</sequence>
<evidence type="ECO:0000256" key="3">
    <source>
        <dbReference type="ARBA" id="ARBA00008695"/>
    </source>
</evidence>